<dbReference type="GO" id="GO:0045900">
    <property type="term" value="P:negative regulation of translational elongation"/>
    <property type="evidence" value="ECO:0007669"/>
    <property type="project" value="TreeGrafter"/>
</dbReference>
<sequence length="100" mass="11411">MDITPAIQDHLEERLGKIVTDLEGMIDVHAILSVEKYRHKAEITVKGKGVTFHSEDETKDLYGAIDSTVEKLDKQLKKHRDKIKEKRPKHGATIKDLPIQ</sequence>
<name>A0A7T0C365_9BACT</name>
<reference evidence="6" key="1">
    <citation type="submission" date="2020-02" db="EMBL/GenBank/DDBJ databases">
        <title>Genomic and physiological characterization of two novel Nitrospinaceae genera.</title>
        <authorList>
            <person name="Mueller A.J."/>
            <person name="Jung M.-Y."/>
            <person name="Strachan C.R."/>
            <person name="Herbold C.W."/>
            <person name="Kirkegaard R.H."/>
            <person name="Daims H."/>
        </authorList>
    </citation>
    <scope>NUCLEOTIDE SEQUENCE [LARGE SCALE GENOMIC DNA]</scope>
</reference>
<organism evidence="5 6">
    <name type="scientific">Candidatus Nitrohelix vancouverensis</name>
    <dbReference type="NCBI Taxonomy" id="2705534"/>
    <lineage>
        <taxon>Bacteria</taxon>
        <taxon>Pseudomonadati</taxon>
        <taxon>Nitrospinota/Tectimicrobiota group</taxon>
        <taxon>Nitrospinota</taxon>
        <taxon>Nitrospinia</taxon>
        <taxon>Nitrospinales</taxon>
        <taxon>Nitrospinaceae</taxon>
        <taxon>Candidatus Nitrohelix</taxon>
    </lineage>
</organism>
<dbReference type="GO" id="GO:0022627">
    <property type="term" value="C:cytosolic small ribosomal subunit"/>
    <property type="evidence" value="ECO:0007669"/>
    <property type="project" value="TreeGrafter"/>
</dbReference>
<proteinExistence type="predicted"/>
<evidence type="ECO:0000256" key="2">
    <source>
        <dbReference type="ARBA" id="ARBA00038695"/>
    </source>
</evidence>
<dbReference type="InterPro" id="IPR003489">
    <property type="entry name" value="RHF/RaiA"/>
</dbReference>
<dbReference type="PANTHER" id="PTHR33231">
    <property type="entry name" value="30S RIBOSOMAL PROTEIN"/>
    <property type="match status" value="1"/>
</dbReference>
<dbReference type="Gene3D" id="3.30.160.100">
    <property type="entry name" value="Ribosome hibernation promotion factor-like"/>
    <property type="match status" value="1"/>
</dbReference>
<evidence type="ECO:0000313" key="5">
    <source>
        <dbReference type="EMBL" id="QPJ65665.1"/>
    </source>
</evidence>
<dbReference type="InterPro" id="IPR050574">
    <property type="entry name" value="HPF/YfiA_ribosome-assoc"/>
</dbReference>
<dbReference type="KEGG" id="nva:G3M78_09770"/>
<evidence type="ECO:0000256" key="1">
    <source>
        <dbReference type="ARBA" id="ARBA00022845"/>
    </source>
</evidence>
<dbReference type="AlphaFoldDB" id="A0A7T0C365"/>
<protein>
    <recommendedName>
        <fullName evidence="3">Ribosome hibernation promoting factor</fullName>
    </recommendedName>
</protein>
<evidence type="ECO:0000256" key="3">
    <source>
        <dbReference type="ARBA" id="ARBA00041148"/>
    </source>
</evidence>
<comment type="subunit">
    <text evidence="2">Associates exclusively with 100S ribosomes, which are dimers of 70S ribosomes.</text>
</comment>
<evidence type="ECO:0000313" key="6">
    <source>
        <dbReference type="Proteomes" id="UP000594464"/>
    </source>
</evidence>
<dbReference type="GO" id="GO:0043024">
    <property type="term" value="F:ribosomal small subunit binding"/>
    <property type="evidence" value="ECO:0007669"/>
    <property type="project" value="TreeGrafter"/>
</dbReference>
<evidence type="ECO:0000256" key="4">
    <source>
        <dbReference type="SAM" id="MobiDB-lite"/>
    </source>
</evidence>
<dbReference type="PANTHER" id="PTHR33231:SF1">
    <property type="entry name" value="30S RIBOSOMAL PROTEIN"/>
    <property type="match status" value="1"/>
</dbReference>
<dbReference type="EMBL" id="CP048620">
    <property type="protein sequence ID" value="QPJ65665.1"/>
    <property type="molecule type" value="Genomic_DNA"/>
</dbReference>
<dbReference type="Pfam" id="PF02482">
    <property type="entry name" value="Ribosomal_S30AE"/>
    <property type="match status" value="1"/>
</dbReference>
<keyword evidence="1" id="KW-0810">Translation regulation</keyword>
<dbReference type="InterPro" id="IPR036567">
    <property type="entry name" value="RHF-like"/>
</dbReference>
<feature type="compositionally biased region" description="Basic residues" evidence="4">
    <location>
        <begin position="78"/>
        <end position="92"/>
    </location>
</feature>
<feature type="region of interest" description="Disordered" evidence="4">
    <location>
        <begin position="78"/>
        <end position="100"/>
    </location>
</feature>
<dbReference type="Proteomes" id="UP000594464">
    <property type="component" value="Chromosome"/>
</dbReference>
<dbReference type="CDD" id="cd00552">
    <property type="entry name" value="RaiA"/>
    <property type="match status" value="1"/>
</dbReference>
<dbReference type="NCBIfam" id="TIGR00741">
    <property type="entry name" value="yfiA"/>
    <property type="match status" value="1"/>
</dbReference>
<gene>
    <name evidence="5" type="primary">raiA</name>
    <name evidence="5" type="ORF">G3M78_09770</name>
</gene>
<dbReference type="SUPFAM" id="SSF69754">
    <property type="entry name" value="Ribosome binding protein Y (YfiA homologue)"/>
    <property type="match status" value="1"/>
</dbReference>
<accession>A0A7T0C365</accession>